<feature type="coiled-coil region" evidence="11">
    <location>
        <begin position="58"/>
        <end position="102"/>
    </location>
</feature>
<evidence type="ECO:0000256" key="6">
    <source>
        <dbReference type="ARBA" id="ARBA00023010"/>
    </source>
</evidence>
<accession>A0A177AHK6</accession>
<dbReference type="Gene3D" id="1.25.40.510">
    <property type="entry name" value="GLE1-like"/>
    <property type="match status" value="1"/>
</dbReference>
<evidence type="ECO:0000256" key="8">
    <source>
        <dbReference type="ARBA" id="ARBA00023242"/>
    </source>
</evidence>
<dbReference type="RefSeq" id="XP_024326042.1">
    <property type="nucleotide sequence ID" value="XM_024466383.1"/>
</dbReference>
<dbReference type="InterPro" id="IPR038506">
    <property type="entry name" value="GLE1-like_sf"/>
</dbReference>
<proteinExistence type="inferred from homology"/>
<evidence type="ECO:0000256" key="11">
    <source>
        <dbReference type="SAM" id="Coils"/>
    </source>
</evidence>
<dbReference type="GO" id="GO:0016973">
    <property type="term" value="P:poly(A)+ mRNA export from nucleus"/>
    <property type="evidence" value="ECO:0007669"/>
    <property type="project" value="InterPro"/>
</dbReference>
<keyword evidence="7" id="KW-0906">Nuclear pore complex</keyword>
<dbReference type="PANTHER" id="PTHR12960">
    <property type="entry name" value="GLE-1-RELATED"/>
    <property type="match status" value="1"/>
</dbReference>
<dbReference type="GO" id="GO:0031369">
    <property type="term" value="F:translation initiation factor binding"/>
    <property type="evidence" value="ECO:0007669"/>
    <property type="project" value="TreeGrafter"/>
</dbReference>
<gene>
    <name evidence="13" type="ORF">VC83_02727</name>
</gene>
<evidence type="ECO:0000256" key="9">
    <source>
        <dbReference type="ARBA" id="ARBA00026227"/>
    </source>
</evidence>
<dbReference type="OrthoDB" id="420884at2759"/>
<evidence type="ECO:0000256" key="10">
    <source>
        <dbReference type="ARBA" id="ARBA00029983"/>
    </source>
</evidence>
<evidence type="ECO:0000256" key="1">
    <source>
        <dbReference type="ARBA" id="ARBA00004567"/>
    </source>
</evidence>
<keyword evidence="4" id="KW-0509">mRNA transport</keyword>
<dbReference type="GO" id="GO:0000822">
    <property type="term" value="F:inositol hexakisphosphate binding"/>
    <property type="evidence" value="ECO:0007669"/>
    <property type="project" value="TreeGrafter"/>
</dbReference>
<comment type="similarity">
    <text evidence="2">Belongs to the GLE1 family.</text>
</comment>
<dbReference type="GO" id="GO:0044614">
    <property type="term" value="C:nuclear pore cytoplasmic filaments"/>
    <property type="evidence" value="ECO:0007669"/>
    <property type="project" value="TreeGrafter"/>
</dbReference>
<dbReference type="GeneID" id="36285806"/>
<dbReference type="EMBL" id="KV441390">
    <property type="protein sequence ID" value="OAF60761.1"/>
    <property type="molecule type" value="Genomic_DNA"/>
</dbReference>
<feature type="compositionally biased region" description="Pro residues" evidence="12">
    <location>
        <begin position="107"/>
        <end position="134"/>
    </location>
</feature>
<feature type="compositionally biased region" description="Low complexity" evidence="12">
    <location>
        <begin position="135"/>
        <end position="161"/>
    </location>
</feature>
<keyword evidence="6" id="KW-0811">Translocation</keyword>
<comment type="subcellular location">
    <subcellularLocation>
        <location evidence="1">Nucleus</location>
        <location evidence="1">Nuclear pore complex</location>
    </subcellularLocation>
</comment>
<dbReference type="eggNOG" id="KOG2412">
    <property type="taxonomic scope" value="Eukaryota"/>
</dbReference>
<feature type="region of interest" description="Disordered" evidence="12">
    <location>
        <begin position="1"/>
        <end position="33"/>
    </location>
</feature>
<organism evidence="13">
    <name type="scientific">Pseudogymnoascus destructans</name>
    <dbReference type="NCBI Taxonomy" id="655981"/>
    <lineage>
        <taxon>Eukaryota</taxon>
        <taxon>Fungi</taxon>
        <taxon>Dikarya</taxon>
        <taxon>Ascomycota</taxon>
        <taxon>Pezizomycotina</taxon>
        <taxon>Leotiomycetes</taxon>
        <taxon>Thelebolales</taxon>
        <taxon>Thelebolaceae</taxon>
        <taxon>Pseudogymnoascus</taxon>
    </lineage>
</organism>
<reference evidence="13" key="1">
    <citation type="submission" date="2016-03" db="EMBL/GenBank/DDBJ databases">
        <title>Updated assembly of Pseudogymnoascus destructans, the fungus causing white-nose syndrome of bats.</title>
        <authorList>
            <person name="Palmer J.M."/>
            <person name="Drees K.P."/>
            <person name="Foster J.T."/>
            <person name="Lindner D.L."/>
        </authorList>
    </citation>
    <scope>NUCLEOTIDE SEQUENCE [LARGE SCALE GENOMIC DNA]</scope>
    <source>
        <strain evidence="13">20631-21</strain>
    </source>
</reference>
<dbReference type="Proteomes" id="UP000077154">
    <property type="component" value="Unassembled WGS sequence"/>
</dbReference>
<evidence type="ECO:0000256" key="12">
    <source>
        <dbReference type="SAM" id="MobiDB-lite"/>
    </source>
</evidence>
<protein>
    <recommendedName>
        <fullName evidence="9">mRNA export factor GLE1</fullName>
    </recommendedName>
    <alternativeName>
        <fullName evidence="10">Nucleoporin GLE1</fullName>
    </alternativeName>
</protein>
<feature type="compositionally biased region" description="Polar residues" evidence="12">
    <location>
        <begin position="162"/>
        <end position="175"/>
    </location>
</feature>
<dbReference type="VEuPathDB" id="FungiDB:GMDG_03921"/>
<feature type="compositionally biased region" description="Basic and acidic residues" evidence="12">
    <location>
        <begin position="1"/>
        <end position="12"/>
    </location>
</feature>
<dbReference type="GO" id="GO:0005543">
    <property type="term" value="F:phospholipid binding"/>
    <property type="evidence" value="ECO:0007669"/>
    <property type="project" value="TreeGrafter"/>
</dbReference>
<keyword evidence="5" id="KW-0653">Protein transport</keyword>
<keyword evidence="11" id="KW-0175">Coiled coil</keyword>
<keyword evidence="8" id="KW-0539">Nucleus</keyword>
<evidence type="ECO:0000256" key="2">
    <source>
        <dbReference type="ARBA" id="ARBA00011056"/>
    </source>
</evidence>
<name>A0A177AHK6_9PEZI</name>
<evidence type="ECO:0000313" key="13">
    <source>
        <dbReference type="EMBL" id="OAF60761.1"/>
    </source>
</evidence>
<dbReference type="GO" id="GO:0015031">
    <property type="term" value="P:protein transport"/>
    <property type="evidence" value="ECO:0007669"/>
    <property type="project" value="UniProtKB-KW"/>
</dbReference>
<dbReference type="AlphaFoldDB" id="A0A177AHK6"/>
<feature type="region of interest" description="Disordered" evidence="12">
    <location>
        <begin position="102"/>
        <end position="184"/>
    </location>
</feature>
<keyword evidence="3" id="KW-0813">Transport</keyword>
<evidence type="ECO:0000256" key="3">
    <source>
        <dbReference type="ARBA" id="ARBA00022448"/>
    </source>
</evidence>
<evidence type="ECO:0000256" key="5">
    <source>
        <dbReference type="ARBA" id="ARBA00022927"/>
    </source>
</evidence>
<sequence>MAHFRGSVDDTPPRSGFFNSFGSVPSPDGHSMSPEAVHENLLDTALREHNRVREQAIRVFQNNQLREARLKLLQEERQEKERLRLEQELADDRARIIELRKKTVPIPELPPRVKTPPPPPPAPPTPPTPEPPQKLAPAVAQPQAPQQAAVPQDAPVVTQPVTASQAPQTIQPAPSTTQVQPVAATQAPAAAAPITISTEPPPYILPGAQRYLEIHQNLKRLRHFIIDNGKRDPGLKKKTGEMRREIRKSVGQLTSGRGATTIPKGKIHSVLLESLRGLQSPPVDPNMVIVTPRAPVEGAVNNGELPALFIYLMNIFAKAVVAQFIDEAGVTTKAAEPIGVVAVSIFANKDFVWRNESLVDILMCKMRVSCPVLFGLRGNEKTEEGRARLGWKKDGGQWVSDQVHNTRMTGLGAGYAAIALRDFSKTQMKNPWSPSNYWRTLASIVDTPPEEASNTQYTVLKAMIENSEQRFLQFYGDVGRHAMFVALVVFPARALEQSVAVKALAVLGDKLRRDVGLQFKQPTPRIGGFSTGRPIWG</sequence>
<dbReference type="GO" id="GO:0005737">
    <property type="term" value="C:cytoplasm"/>
    <property type="evidence" value="ECO:0007669"/>
    <property type="project" value="TreeGrafter"/>
</dbReference>
<dbReference type="Pfam" id="PF07817">
    <property type="entry name" value="GLE1"/>
    <property type="match status" value="1"/>
</dbReference>
<dbReference type="InterPro" id="IPR012476">
    <property type="entry name" value="GLE1"/>
</dbReference>
<dbReference type="PANTHER" id="PTHR12960:SF0">
    <property type="entry name" value="MRNA EXPORT FACTOR GLE1"/>
    <property type="match status" value="1"/>
</dbReference>
<evidence type="ECO:0000256" key="4">
    <source>
        <dbReference type="ARBA" id="ARBA00022816"/>
    </source>
</evidence>
<evidence type="ECO:0000256" key="7">
    <source>
        <dbReference type="ARBA" id="ARBA00023132"/>
    </source>
</evidence>